<dbReference type="SUPFAM" id="SSF49464">
    <property type="entry name" value="Carboxypeptidase regulatory domain-like"/>
    <property type="match status" value="1"/>
</dbReference>
<comment type="caution">
    <text evidence="12">The sequence shown here is derived from an EMBL/GenBank/DDBJ whole genome shotgun (WGS) entry which is preliminary data.</text>
</comment>
<dbReference type="Pfam" id="PF07715">
    <property type="entry name" value="Plug"/>
    <property type="match status" value="1"/>
</dbReference>
<keyword evidence="2 8" id="KW-0813">Transport</keyword>
<dbReference type="SUPFAM" id="SSF56935">
    <property type="entry name" value="Porins"/>
    <property type="match status" value="1"/>
</dbReference>
<feature type="domain" description="TonB-dependent receptor-like beta-barrel" evidence="10">
    <location>
        <begin position="289"/>
        <end position="723"/>
    </location>
</feature>
<dbReference type="Proteomes" id="UP001409291">
    <property type="component" value="Unassembled WGS sequence"/>
</dbReference>
<dbReference type="InterPro" id="IPR037066">
    <property type="entry name" value="Plug_dom_sf"/>
</dbReference>
<dbReference type="PROSITE" id="PS52016">
    <property type="entry name" value="TONB_DEPENDENT_REC_3"/>
    <property type="match status" value="1"/>
</dbReference>
<dbReference type="PANTHER" id="PTHR30069">
    <property type="entry name" value="TONB-DEPENDENT OUTER MEMBRANE RECEPTOR"/>
    <property type="match status" value="1"/>
</dbReference>
<keyword evidence="3 8" id="KW-1134">Transmembrane beta strand</keyword>
<comment type="subcellular location">
    <subcellularLocation>
        <location evidence="1 8">Cell outer membrane</location>
        <topology evidence="1 8">Multi-pass membrane protein</topology>
    </subcellularLocation>
</comment>
<dbReference type="Pfam" id="PF00593">
    <property type="entry name" value="TonB_dep_Rec_b-barrel"/>
    <property type="match status" value="1"/>
</dbReference>
<evidence type="ECO:0000256" key="7">
    <source>
        <dbReference type="ARBA" id="ARBA00023237"/>
    </source>
</evidence>
<evidence type="ECO:0000256" key="2">
    <source>
        <dbReference type="ARBA" id="ARBA00022448"/>
    </source>
</evidence>
<evidence type="ECO:0000256" key="6">
    <source>
        <dbReference type="ARBA" id="ARBA00023136"/>
    </source>
</evidence>
<dbReference type="InterPro" id="IPR036942">
    <property type="entry name" value="Beta-barrel_TonB_sf"/>
</dbReference>
<gene>
    <name evidence="12" type="ORF">ABE541_04040</name>
</gene>
<keyword evidence="4 8" id="KW-0812">Transmembrane</keyword>
<reference evidence="12 13" key="1">
    <citation type="submission" date="2024-04" db="EMBL/GenBank/DDBJ databases">
        <title>WGS of bacteria from Torrens River.</title>
        <authorList>
            <person name="Wyrsch E.R."/>
            <person name="Drigo B."/>
        </authorList>
    </citation>
    <scope>NUCLEOTIDE SEQUENCE [LARGE SCALE GENOMIC DNA]</scope>
    <source>
        <strain evidence="12 13">TWI391</strain>
    </source>
</reference>
<evidence type="ECO:0000256" key="4">
    <source>
        <dbReference type="ARBA" id="ARBA00022692"/>
    </source>
</evidence>
<keyword evidence="12" id="KW-0675">Receptor</keyword>
<dbReference type="InterPro" id="IPR039426">
    <property type="entry name" value="TonB-dep_rcpt-like"/>
</dbReference>
<dbReference type="RefSeq" id="WP_346580677.1">
    <property type="nucleotide sequence ID" value="NZ_JBDJLH010000001.1"/>
</dbReference>
<dbReference type="InterPro" id="IPR012910">
    <property type="entry name" value="Plug_dom"/>
</dbReference>
<keyword evidence="5 9" id="KW-0798">TonB box</keyword>
<accession>A0ABV0BNN5</accession>
<evidence type="ECO:0000256" key="9">
    <source>
        <dbReference type="RuleBase" id="RU003357"/>
    </source>
</evidence>
<keyword evidence="7 8" id="KW-0998">Cell outer membrane</keyword>
<keyword evidence="6 8" id="KW-0472">Membrane</keyword>
<proteinExistence type="inferred from homology"/>
<evidence type="ECO:0000256" key="8">
    <source>
        <dbReference type="PROSITE-ProRule" id="PRU01360"/>
    </source>
</evidence>
<feature type="domain" description="TonB-dependent receptor plug" evidence="11">
    <location>
        <begin position="121"/>
        <end position="227"/>
    </location>
</feature>
<organism evidence="12 13">
    <name type="scientific">Sphingobacterium kitahiroshimense</name>
    <dbReference type="NCBI Taxonomy" id="470446"/>
    <lineage>
        <taxon>Bacteria</taxon>
        <taxon>Pseudomonadati</taxon>
        <taxon>Bacteroidota</taxon>
        <taxon>Sphingobacteriia</taxon>
        <taxon>Sphingobacteriales</taxon>
        <taxon>Sphingobacteriaceae</taxon>
        <taxon>Sphingobacterium</taxon>
    </lineage>
</organism>
<sequence>MNINIFLITGVLILMSLTLSAQTARLKGKITDSEGEPIEWATVSIPLLGLATKADSTGNYELQNIPVGSHQIKVSFIGFATKLLTLTIADTKLQVRDVALTSISNRLNSVVVTGTRTARKRSESPVAVNILDSRTFNITQSNTLADGLCFQPGLRMETDCQTCNYSQLRMNGLGGSYSQVLINSRPVFSSLMSLYGLEQIPANMIDRVEIVRGGGSVLYGSSAIAGTVNILTKQAQKSSFTLSNNSSLMGNKTWDHFFNANLTAVNEEQNAGVSFFASHRNRNSYDANGDGFSEMPMLQNNSFGFNSFFKLSPQDKLEINGWSINEERKGGNKLDLQADKADQSEYRLHNILVGGFNYEHQAKDKESSFSVYGAAQNTKRTHYTGIDQIDAWGHTKNYSIQSGVQYNYISSDFLNGKNTFTTGIENQYEYTFDEIKAYDYLIDQHVNLLGAFLQSDWEVTRKLTVLSGLRLNKSNRIDKLVLTPRLSALYKLGTETQLRTSYARGFKAPQALETDMHMAFAGGGVSVIRTDDNLIAETSNSFNVSLDFNRASEHFIYGFTVDGFFTRLYNTFVLEEIGTDQNNNQQLLRKNGSSSSVRGITAEGRFNYDQKIQLETGLTFQKSTYDEAVSWSSTISGTRKYLRSPDLYGYYTFSFWPQNRFNAVLSGVLTGPMKVPHFAGAPGIDQDVLNTSPTFLENNIKLSYRFTLKQIKQDLQFNIGIQNMFNQYQKDFDIGKNRDSNYIYGPGRPRTFFIGLKFGLM</sequence>
<dbReference type="Gene3D" id="2.60.40.1120">
    <property type="entry name" value="Carboxypeptidase-like, regulatory domain"/>
    <property type="match status" value="1"/>
</dbReference>
<protein>
    <submittedName>
        <fullName evidence="12">TonB-dependent receptor</fullName>
    </submittedName>
</protein>
<evidence type="ECO:0000313" key="13">
    <source>
        <dbReference type="Proteomes" id="UP001409291"/>
    </source>
</evidence>
<keyword evidence="13" id="KW-1185">Reference proteome</keyword>
<dbReference type="InterPro" id="IPR000531">
    <property type="entry name" value="Beta-barrel_TonB"/>
</dbReference>
<evidence type="ECO:0000256" key="1">
    <source>
        <dbReference type="ARBA" id="ARBA00004571"/>
    </source>
</evidence>
<dbReference type="EMBL" id="JBDJNQ010000001">
    <property type="protein sequence ID" value="MEN5376425.1"/>
    <property type="molecule type" value="Genomic_DNA"/>
</dbReference>
<dbReference type="InterPro" id="IPR008969">
    <property type="entry name" value="CarboxyPept-like_regulatory"/>
</dbReference>
<name>A0ABV0BNN5_9SPHI</name>
<comment type="similarity">
    <text evidence="8 9">Belongs to the TonB-dependent receptor family.</text>
</comment>
<dbReference type="PANTHER" id="PTHR30069:SF57">
    <property type="entry name" value="TONB-DEPENDENT RECEPTOR"/>
    <property type="match status" value="1"/>
</dbReference>
<evidence type="ECO:0000256" key="5">
    <source>
        <dbReference type="ARBA" id="ARBA00023077"/>
    </source>
</evidence>
<evidence type="ECO:0000259" key="10">
    <source>
        <dbReference type="Pfam" id="PF00593"/>
    </source>
</evidence>
<dbReference type="Gene3D" id="2.40.170.20">
    <property type="entry name" value="TonB-dependent receptor, beta-barrel domain"/>
    <property type="match status" value="1"/>
</dbReference>
<evidence type="ECO:0000256" key="3">
    <source>
        <dbReference type="ARBA" id="ARBA00022452"/>
    </source>
</evidence>
<evidence type="ECO:0000313" key="12">
    <source>
        <dbReference type="EMBL" id="MEN5376425.1"/>
    </source>
</evidence>
<dbReference type="Pfam" id="PF13715">
    <property type="entry name" value="CarbopepD_reg_2"/>
    <property type="match status" value="1"/>
</dbReference>
<evidence type="ECO:0000259" key="11">
    <source>
        <dbReference type="Pfam" id="PF07715"/>
    </source>
</evidence>
<dbReference type="Gene3D" id="2.170.130.10">
    <property type="entry name" value="TonB-dependent receptor, plug domain"/>
    <property type="match status" value="1"/>
</dbReference>